<comment type="caution">
    <text evidence="3">The sequence shown here is derived from an EMBL/GenBank/DDBJ whole genome shotgun (WGS) entry which is preliminary data.</text>
</comment>
<dbReference type="InterPro" id="IPR041657">
    <property type="entry name" value="HTH_17"/>
</dbReference>
<dbReference type="RefSeq" id="WP_109642237.1">
    <property type="nucleotide sequence ID" value="NZ_QGHB01000023.1"/>
</dbReference>
<feature type="region of interest" description="Disordered" evidence="1">
    <location>
        <begin position="101"/>
        <end position="124"/>
    </location>
</feature>
<evidence type="ECO:0000313" key="4">
    <source>
        <dbReference type="Proteomes" id="UP000246005"/>
    </source>
</evidence>
<organism evidence="3 4">
    <name type="scientific">Lentzea atacamensis</name>
    <dbReference type="NCBI Taxonomy" id="531938"/>
    <lineage>
        <taxon>Bacteria</taxon>
        <taxon>Bacillati</taxon>
        <taxon>Actinomycetota</taxon>
        <taxon>Actinomycetes</taxon>
        <taxon>Pseudonocardiales</taxon>
        <taxon>Pseudonocardiaceae</taxon>
        <taxon>Lentzea</taxon>
    </lineage>
</organism>
<reference evidence="3 4" key="1">
    <citation type="submission" date="2018-05" db="EMBL/GenBank/DDBJ databases">
        <title>Genomic Encyclopedia of Type Strains, Phase IV (KMG-IV): sequencing the most valuable type-strain genomes for metagenomic binning, comparative biology and taxonomic classification.</title>
        <authorList>
            <person name="Goeker M."/>
        </authorList>
    </citation>
    <scope>NUCLEOTIDE SEQUENCE [LARGE SCALE GENOMIC DNA]</scope>
    <source>
        <strain evidence="3 4">DSM 45480</strain>
    </source>
</reference>
<protein>
    <submittedName>
        <fullName evidence="3">Excisionase family DNA binding protein</fullName>
    </submittedName>
</protein>
<dbReference type="EMBL" id="QGHB01000023">
    <property type="protein sequence ID" value="PWK80642.1"/>
    <property type="molecule type" value="Genomic_DNA"/>
</dbReference>
<evidence type="ECO:0000256" key="1">
    <source>
        <dbReference type="SAM" id="MobiDB-lite"/>
    </source>
</evidence>
<evidence type="ECO:0000259" key="2">
    <source>
        <dbReference type="Pfam" id="PF12728"/>
    </source>
</evidence>
<feature type="region of interest" description="Disordered" evidence="1">
    <location>
        <begin position="1"/>
        <end position="51"/>
    </location>
</feature>
<dbReference type="AlphaFoldDB" id="A0A316HZY6"/>
<name>A0A316HZY6_9PSEU</name>
<feature type="domain" description="Helix-turn-helix" evidence="2">
    <location>
        <begin position="55"/>
        <end position="99"/>
    </location>
</feature>
<feature type="compositionally biased region" description="Polar residues" evidence="1">
    <location>
        <begin position="112"/>
        <end position="124"/>
    </location>
</feature>
<sequence length="124" mass="13796">MTNDAQRPLTPGRLRLSRAPAVQPSEPRDLPTALDSRDEPVPLPDNNANAQDPLLFTADQAAQLLQVRASWLRRRATARAIPCRFLGKHLRFAREDIDQIAHESKQDVRTGPRTTRSGKPSQAA</sequence>
<gene>
    <name evidence="3" type="ORF">C8D88_1236</name>
</gene>
<proteinExistence type="predicted"/>
<dbReference type="Proteomes" id="UP000246005">
    <property type="component" value="Unassembled WGS sequence"/>
</dbReference>
<feature type="compositionally biased region" description="Basic and acidic residues" evidence="1">
    <location>
        <begin position="101"/>
        <end position="110"/>
    </location>
</feature>
<accession>A0A316HZY6</accession>
<evidence type="ECO:0000313" key="3">
    <source>
        <dbReference type="EMBL" id="PWK80642.1"/>
    </source>
</evidence>
<dbReference type="Pfam" id="PF12728">
    <property type="entry name" value="HTH_17"/>
    <property type="match status" value="1"/>
</dbReference>